<dbReference type="InterPro" id="IPR003439">
    <property type="entry name" value="ABC_transporter-like_ATP-bd"/>
</dbReference>
<comment type="function">
    <text evidence="4">Involved in beta-(1--&gt;2)glucan export. Transmembrane domains (TMD) form a pore in the inner membrane and the ATP-binding domain (NBD) is responsible for energy generation.</text>
</comment>
<dbReference type="InterPro" id="IPR027417">
    <property type="entry name" value="P-loop_NTPase"/>
</dbReference>
<evidence type="ECO:0000256" key="1">
    <source>
        <dbReference type="ARBA" id="ARBA00022448"/>
    </source>
</evidence>
<name>A0A1B1UTC7_9BRAD</name>
<keyword evidence="7" id="KW-1185">Reference proteome</keyword>
<dbReference type="PROSITE" id="PS50893">
    <property type="entry name" value="ABC_TRANSPORTER_2"/>
    <property type="match status" value="1"/>
</dbReference>
<dbReference type="Proteomes" id="UP000092839">
    <property type="component" value="Chromosome"/>
</dbReference>
<evidence type="ECO:0000256" key="4">
    <source>
        <dbReference type="ARBA" id="ARBA00024722"/>
    </source>
</evidence>
<evidence type="ECO:0000313" key="7">
    <source>
        <dbReference type="Proteomes" id="UP000092839"/>
    </source>
</evidence>
<keyword evidence="3 6" id="KW-0067">ATP-binding</keyword>
<dbReference type="SMART" id="SM00382">
    <property type="entry name" value="AAA"/>
    <property type="match status" value="1"/>
</dbReference>
<reference evidence="6 7" key="1">
    <citation type="submission" date="2016-07" db="EMBL/GenBank/DDBJ databases">
        <title>Complete genome sequence of Bradyrhizobium icense LMTR 13T, a potential inoculant strain isolated from lima bean (Phaseolus lunatus) in Peru.</title>
        <authorList>
            <person name="Ormeno-Orrillo E."/>
            <person name="Duran D."/>
            <person name="Rogel M.A."/>
            <person name="Rey L."/>
            <person name="Imperial J."/>
            <person name="Ruiz-Argueso T."/>
            <person name="Martinez-Romero E."/>
        </authorList>
    </citation>
    <scope>NUCLEOTIDE SEQUENCE [LARGE SCALE GENOMIC DNA]</scope>
    <source>
        <strain evidence="6 7">LMTR 13</strain>
    </source>
</reference>
<protein>
    <submittedName>
        <fullName evidence="6">ABC transporter ATP-binding protein</fullName>
    </submittedName>
</protein>
<evidence type="ECO:0000313" key="6">
    <source>
        <dbReference type="EMBL" id="ANW05994.1"/>
    </source>
</evidence>
<evidence type="ECO:0000256" key="2">
    <source>
        <dbReference type="ARBA" id="ARBA00022741"/>
    </source>
</evidence>
<evidence type="ECO:0000259" key="5">
    <source>
        <dbReference type="PROSITE" id="PS50893"/>
    </source>
</evidence>
<dbReference type="STRING" id="1274631.LMTR13_30900"/>
<dbReference type="KEGG" id="bic:LMTR13_30900"/>
<dbReference type="PANTHER" id="PTHR45772:SF9">
    <property type="entry name" value="CONSERVED COMPONENT OF ABC TRANSPORTER FOR NATURAL AMINO ACIDS"/>
    <property type="match status" value="1"/>
</dbReference>
<proteinExistence type="predicted"/>
<dbReference type="InterPro" id="IPR003593">
    <property type="entry name" value="AAA+_ATPase"/>
</dbReference>
<keyword evidence="1" id="KW-0813">Transport</keyword>
<dbReference type="GO" id="GO:0016887">
    <property type="term" value="F:ATP hydrolysis activity"/>
    <property type="evidence" value="ECO:0007669"/>
    <property type="project" value="InterPro"/>
</dbReference>
<dbReference type="GO" id="GO:0005886">
    <property type="term" value="C:plasma membrane"/>
    <property type="evidence" value="ECO:0007669"/>
    <property type="project" value="TreeGrafter"/>
</dbReference>
<dbReference type="RefSeq" id="WP_065733105.1">
    <property type="nucleotide sequence ID" value="NZ_CP016428.1"/>
</dbReference>
<organism evidence="6 7">
    <name type="scientific">Bradyrhizobium icense</name>
    <dbReference type="NCBI Taxonomy" id="1274631"/>
    <lineage>
        <taxon>Bacteria</taxon>
        <taxon>Pseudomonadati</taxon>
        <taxon>Pseudomonadota</taxon>
        <taxon>Alphaproteobacteria</taxon>
        <taxon>Hyphomicrobiales</taxon>
        <taxon>Nitrobacteraceae</taxon>
        <taxon>Bradyrhizobium</taxon>
    </lineage>
</organism>
<keyword evidence="2" id="KW-0547">Nucleotide-binding</keyword>
<evidence type="ECO:0000256" key="3">
    <source>
        <dbReference type="ARBA" id="ARBA00022840"/>
    </source>
</evidence>
<sequence length="243" mass="25908">MRAVLTAQGLQKSFGAVRAATDISLTFDPDTVVSLIGANGAGKTTFLNMVTGYLRPDSGQILFGERDIVGLSPRQITKLGISRSFQIPQLFNSLSVRENLLLAESIAATDNPQAATDEALTRFELAPYAAQKAGLLPEGIRKLLDVSMALSSRSKLLLLDEPTSGVSADEKFAIMDVVMGAARIAGVTVIFVEHDMDIVARFAGRVVAFYDGGIIADGSPDTVLRAENVRRYVIGEEIPHAAA</sequence>
<feature type="domain" description="ABC transporter" evidence="5">
    <location>
        <begin position="5"/>
        <end position="236"/>
    </location>
</feature>
<dbReference type="InterPro" id="IPR051120">
    <property type="entry name" value="ABC_AA/LPS_Transport"/>
</dbReference>
<dbReference type="Gene3D" id="3.40.50.300">
    <property type="entry name" value="P-loop containing nucleotide triphosphate hydrolases"/>
    <property type="match status" value="1"/>
</dbReference>
<dbReference type="GO" id="GO:0005524">
    <property type="term" value="F:ATP binding"/>
    <property type="evidence" value="ECO:0007669"/>
    <property type="project" value="UniProtKB-KW"/>
</dbReference>
<dbReference type="SUPFAM" id="SSF52540">
    <property type="entry name" value="P-loop containing nucleoside triphosphate hydrolases"/>
    <property type="match status" value="1"/>
</dbReference>
<dbReference type="OrthoDB" id="9806149at2"/>
<accession>A0A1B1UTC7</accession>
<dbReference type="AlphaFoldDB" id="A0A1B1UTC7"/>
<dbReference type="EMBL" id="CP016428">
    <property type="protein sequence ID" value="ANW05994.1"/>
    <property type="molecule type" value="Genomic_DNA"/>
</dbReference>
<dbReference type="Pfam" id="PF00005">
    <property type="entry name" value="ABC_tran"/>
    <property type="match status" value="1"/>
</dbReference>
<dbReference type="PANTHER" id="PTHR45772">
    <property type="entry name" value="CONSERVED COMPONENT OF ABC TRANSPORTER FOR NATURAL AMINO ACIDS-RELATED"/>
    <property type="match status" value="1"/>
</dbReference>
<gene>
    <name evidence="6" type="ORF">LMTR13_30900</name>
</gene>